<protein>
    <recommendedName>
        <fullName evidence="4">DUF3109 family protein</fullName>
    </recommendedName>
</protein>
<dbReference type="Pfam" id="PF11307">
    <property type="entry name" value="DUF3109"/>
    <property type="match status" value="1"/>
</dbReference>
<sequence length="255" mass="28089">MTAPVPEVRPDFPREWIELTDPADPEHLVRADLTWLLSSWTCVFGTPACHGTVADRPDDGCCTHGAFFSDAEDRARLDASVADLTADDWQLRKQGLGRKGYTELDDLEGEPTERTRKVQGACVFLNRPDFPGGPGCALHRMALRTGRHPLEVKPDVCWQLPVRRTQDWVDRPDGTRILVSTIGEYDRRGWGPGGADLHWWCTSSPEAHVGAEAVWVSYGPELAALLGDEAYAELAVLCKRRAGLGLVAVHPASAR</sequence>
<evidence type="ECO:0008006" key="4">
    <source>
        <dbReference type="Google" id="ProtNLM"/>
    </source>
</evidence>
<dbReference type="Proteomes" id="UP001164965">
    <property type="component" value="Chromosome"/>
</dbReference>
<comment type="similarity">
    <text evidence="1">Belongs to the Rv0495c family.</text>
</comment>
<keyword evidence="3" id="KW-1185">Reference proteome</keyword>
<dbReference type="RefSeq" id="WP_265383335.1">
    <property type="nucleotide sequence ID" value="NZ_CP110615.1"/>
</dbReference>
<evidence type="ECO:0000313" key="3">
    <source>
        <dbReference type="Proteomes" id="UP001164965"/>
    </source>
</evidence>
<organism evidence="2 3">
    <name type="scientific">Rhodococcus antarcticus</name>
    <dbReference type="NCBI Taxonomy" id="2987751"/>
    <lineage>
        <taxon>Bacteria</taxon>
        <taxon>Bacillati</taxon>
        <taxon>Actinomycetota</taxon>
        <taxon>Actinomycetes</taxon>
        <taxon>Mycobacteriales</taxon>
        <taxon>Nocardiaceae</taxon>
        <taxon>Rhodococcus</taxon>
    </lineage>
</organism>
<evidence type="ECO:0000313" key="2">
    <source>
        <dbReference type="EMBL" id="UZJ25229.1"/>
    </source>
</evidence>
<gene>
    <name evidence="2" type="ORF">RHODO2019_01645</name>
</gene>
<dbReference type="EMBL" id="CP110615">
    <property type="protein sequence ID" value="UZJ25229.1"/>
    <property type="molecule type" value="Genomic_DNA"/>
</dbReference>
<proteinExistence type="inferred from homology"/>
<evidence type="ECO:0000256" key="1">
    <source>
        <dbReference type="ARBA" id="ARBA00093770"/>
    </source>
</evidence>
<dbReference type="InterPro" id="IPR021458">
    <property type="entry name" value="Rv0495c"/>
</dbReference>
<accession>A0ABY6P0P4</accession>
<name>A0ABY6P0P4_9NOCA</name>
<reference evidence="2" key="1">
    <citation type="submission" date="2022-10" db="EMBL/GenBank/DDBJ databases">
        <title>Rhodococcus sp.75.</title>
        <authorList>
            <person name="Sun M."/>
        </authorList>
    </citation>
    <scope>NUCLEOTIDE SEQUENCE</scope>
    <source>
        <strain evidence="2">75</strain>
    </source>
</reference>